<dbReference type="OMA" id="KRHIRTY"/>
<feature type="domain" description="C2H2-type" evidence="7">
    <location>
        <begin position="200"/>
        <end position="227"/>
    </location>
</feature>
<dbReference type="GeneTree" id="ENSGT01150000286953"/>
<dbReference type="Pfam" id="PF00096">
    <property type="entry name" value="zf-C2H2"/>
    <property type="match status" value="4"/>
</dbReference>
<feature type="compositionally biased region" description="Basic and acidic residues" evidence="6">
    <location>
        <begin position="104"/>
        <end position="118"/>
    </location>
</feature>
<evidence type="ECO:0000256" key="2">
    <source>
        <dbReference type="ARBA" id="ARBA00022737"/>
    </source>
</evidence>
<feature type="domain" description="C2H2-type" evidence="7">
    <location>
        <begin position="171"/>
        <end position="199"/>
    </location>
</feature>
<evidence type="ECO:0000256" key="6">
    <source>
        <dbReference type="SAM" id="MobiDB-lite"/>
    </source>
</evidence>
<evidence type="ECO:0000256" key="4">
    <source>
        <dbReference type="ARBA" id="ARBA00022833"/>
    </source>
</evidence>
<reference evidence="8" key="2">
    <citation type="submission" date="2025-08" db="UniProtKB">
        <authorList>
            <consortium name="Ensembl"/>
        </authorList>
    </citation>
    <scope>IDENTIFICATION</scope>
</reference>
<reference evidence="8" key="3">
    <citation type="submission" date="2025-09" db="UniProtKB">
        <authorList>
            <consortium name="Ensembl"/>
        </authorList>
    </citation>
    <scope>IDENTIFICATION</scope>
</reference>
<evidence type="ECO:0000259" key="7">
    <source>
        <dbReference type="PROSITE" id="PS50157"/>
    </source>
</evidence>
<dbReference type="SMART" id="SM00355">
    <property type="entry name" value="ZnF_C2H2"/>
    <property type="match status" value="4"/>
</dbReference>
<evidence type="ECO:0000256" key="3">
    <source>
        <dbReference type="ARBA" id="ARBA00022771"/>
    </source>
</evidence>
<keyword evidence="4" id="KW-0862">Zinc</keyword>
<dbReference type="PROSITE" id="PS00028">
    <property type="entry name" value="ZINC_FINGER_C2H2_1"/>
    <property type="match status" value="4"/>
</dbReference>
<dbReference type="GO" id="GO:0000981">
    <property type="term" value="F:DNA-binding transcription factor activity, RNA polymerase II-specific"/>
    <property type="evidence" value="ECO:0007669"/>
    <property type="project" value="TreeGrafter"/>
</dbReference>
<dbReference type="InterPro" id="IPR013087">
    <property type="entry name" value="Znf_C2H2_type"/>
</dbReference>
<dbReference type="InterPro" id="IPR036236">
    <property type="entry name" value="Znf_C2H2_sf"/>
</dbReference>
<dbReference type="GO" id="GO:0000978">
    <property type="term" value="F:RNA polymerase II cis-regulatory region sequence-specific DNA binding"/>
    <property type="evidence" value="ECO:0007669"/>
    <property type="project" value="TreeGrafter"/>
</dbReference>
<feature type="domain" description="C2H2-type" evidence="7">
    <location>
        <begin position="231"/>
        <end position="254"/>
    </location>
</feature>
<dbReference type="SUPFAM" id="SSF57667">
    <property type="entry name" value="beta-beta-alpha zinc fingers"/>
    <property type="match status" value="2"/>
</dbReference>
<dbReference type="Gene3D" id="3.30.160.60">
    <property type="entry name" value="Classic Zinc Finger"/>
    <property type="match status" value="4"/>
</dbReference>
<name>A0A674NDH7_TAKRU</name>
<dbReference type="AlphaFoldDB" id="A0A674NDH7"/>
<dbReference type="Ensembl" id="ENSTRUT00000080768.1">
    <property type="protein sequence ID" value="ENSTRUP00000071739.1"/>
    <property type="gene ID" value="ENSTRUG00000026298.1"/>
</dbReference>
<dbReference type="GO" id="GO:0008270">
    <property type="term" value="F:zinc ion binding"/>
    <property type="evidence" value="ECO:0007669"/>
    <property type="project" value="UniProtKB-KW"/>
</dbReference>
<accession>A0A674NDH7</accession>
<feature type="domain" description="C2H2-type" evidence="7">
    <location>
        <begin position="143"/>
        <end position="170"/>
    </location>
</feature>
<keyword evidence="2" id="KW-0677">Repeat</keyword>
<organism evidence="8 9">
    <name type="scientific">Takifugu rubripes</name>
    <name type="common">Japanese pufferfish</name>
    <name type="synonym">Fugu rubripes</name>
    <dbReference type="NCBI Taxonomy" id="31033"/>
    <lineage>
        <taxon>Eukaryota</taxon>
        <taxon>Metazoa</taxon>
        <taxon>Chordata</taxon>
        <taxon>Craniata</taxon>
        <taxon>Vertebrata</taxon>
        <taxon>Euteleostomi</taxon>
        <taxon>Actinopterygii</taxon>
        <taxon>Neopterygii</taxon>
        <taxon>Teleostei</taxon>
        <taxon>Neoteleostei</taxon>
        <taxon>Acanthomorphata</taxon>
        <taxon>Eupercaria</taxon>
        <taxon>Tetraodontiformes</taxon>
        <taxon>Tetradontoidea</taxon>
        <taxon>Tetraodontidae</taxon>
        <taxon>Takifugu</taxon>
    </lineage>
</organism>
<feature type="region of interest" description="Disordered" evidence="6">
    <location>
        <begin position="37"/>
        <end position="56"/>
    </location>
</feature>
<dbReference type="Proteomes" id="UP000005226">
    <property type="component" value="Chromosome 17"/>
</dbReference>
<keyword evidence="1" id="KW-0479">Metal-binding</keyword>
<reference evidence="8 9" key="1">
    <citation type="journal article" date="2011" name="Genome Biol. Evol.">
        <title>Integration of the genetic map and genome assembly of fugu facilitates insights into distinct features of genome evolution in teleosts and mammals.</title>
        <authorList>
            <person name="Kai W."/>
            <person name="Kikuchi K."/>
            <person name="Tohari S."/>
            <person name="Chew A.K."/>
            <person name="Tay A."/>
            <person name="Fujiwara A."/>
            <person name="Hosoya S."/>
            <person name="Suetake H."/>
            <person name="Naruse K."/>
            <person name="Brenner S."/>
            <person name="Suzuki Y."/>
            <person name="Venkatesh B."/>
        </authorList>
    </citation>
    <scope>NUCLEOTIDE SEQUENCE [LARGE SCALE GENOMIC DNA]</scope>
</reference>
<keyword evidence="3 5" id="KW-0863">Zinc-finger</keyword>
<dbReference type="PANTHER" id="PTHR23235:SF120">
    <property type="entry name" value="KRUPPEL-LIKE FACTOR 15"/>
    <property type="match status" value="1"/>
</dbReference>
<feature type="compositionally biased region" description="Polar residues" evidence="6">
    <location>
        <begin position="119"/>
        <end position="128"/>
    </location>
</feature>
<protein>
    <recommendedName>
        <fullName evidence="7">C2H2-type domain-containing protein</fullName>
    </recommendedName>
</protein>
<proteinExistence type="predicted"/>
<dbReference type="GO" id="GO:0005634">
    <property type="term" value="C:nucleus"/>
    <property type="evidence" value="ECO:0007669"/>
    <property type="project" value="UniProtKB-SubCell"/>
</dbReference>
<evidence type="ECO:0000256" key="5">
    <source>
        <dbReference type="PROSITE-ProRule" id="PRU00042"/>
    </source>
</evidence>
<keyword evidence="9" id="KW-1185">Reference proteome</keyword>
<dbReference type="PANTHER" id="PTHR23235">
    <property type="entry name" value="KRUEPPEL-LIKE TRANSCRIPTION FACTOR"/>
    <property type="match status" value="1"/>
</dbReference>
<dbReference type="PROSITE" id="PS50157">
    <property type="entry name" value="ZINC_FINGER_C2H2_2"/>
    <property type="match status" value="4"/>
</dbReference>
<sequence>MPVELSYLEDFSVSKEEGCVADQPLCKQEKISSLDCENPQIKEEQEEPCSIHEEPVQRETDTFMVAPVDEENDYPDNQLLDGNLYEHLEEEKVEQGSKVSGSRRCAEKKQNHEQHEKSTLTSSSYSPMVSLPHYNTNTRKMHLQCDTCGKDFRCRSTFRRHLRTHTGEKPYICYFCGKTFIQSSDLTIHVRRAHTGEKPYICKACGKGFTASNELKAHMRTHSAESEEKPFLCNICGTRFILMSDLSRHRKTSHRPLCTSHKGQNIRLYEPFLFWW</sequence>
<evidence type="ECO:0000313" key="8">
    <source>
        <dbReference type="Ensembl" id="ENSTRUP00000071739.1"/>
    </source>
</evidence>
<evidence type="ECO:0000256" key="1">
    <source>
        <dbReference type="ARBA" id="ARBA00022723"/>
    </source>
</evidence>
<dbReference type="InParanoid" id="A0A674NDH7"/>
<feature type="region of interest" description="Disordered" evidence="6">
    <location>
        <begin position="90"/>
        <end position="128"/>
    </location>
</feature>
<evidence type="ECO:0000313" key="9">
    <source>
        <dbReference type="Proteomes" id="UP000005226"/>
    </source>
</evidence>